<proteinExistence type="predicted"/>
<gene>
    <name evidence="1" type="ORF">JYZ213_LOCUS18015</name>
</gene>
<dbReference type="EMBL" id="CAJNOG010000173">
    <property type="protein sequence ID" value="CAF1038745.1"/>
    <property type="molecule type" value="Genomic_DNA"/>
</dbReference>
<name>A0A814JPY8_9BILA</name>
<sequence length="183" mass="21492">MTDNEHHQKLIEQIDEIENHRNLFQKKFIQHKQNLEEHSLIKQINQWEHDSIIKTKQTTEGLNNFNGGSGAGGSNTKWKEFRINIAEGNELGKEMNQLNYPINMIINKENDCFIISDYQNKRIMQCSRQNNENRQTIMSNINCYGLAIDKYGFIYVSDYEKHEVRKFKIRDQNGKLVAGGNEK</sequence>
<dbReference type="AlphaFoldDB" id="A0A814JPY8"/>
<evidence type="ECO:0000313" key="1">
    <source>
        <dbReference type="EMBL" id="CAF1038745.1"/>
    </source>
</evidence>
<dbReference type="Gene3D" id="2.120.10.30">
    <property type="entry name" value="TolB, C-terminal domain"/>
    <property type="match status" value="1"/>
</dbReference>
<accession>A0A814JPY8</accession>
<dbReference type="InterPro" id="IPR011042">
    <property type="entry name" value="6-blade_b-propeller_TolB-like"/>
</dbReference>
<protein>
    <submittedName>
        <fullName evidence="1">Uncharacterized protein</fullName>
    </submittedName>
</protein>
<dbReference type="Proteomes" id="UP000663845">
    <property type="component" value="Unassembled WGS sequence"/>
</dbReference>
<dbReference type="SUPFAM" id="SSF63825">
    <property type="entry name" value="YWTD domain"/>
    <property type="match status" value="1"/>
</dbReference>
<organism evidence="1 2">
    <name type="scientific">Adineta steineri</name>
    <dbReference type="NCBI Taxonomy" id="433720"/>
    <lineage>
        <taxon>Eukaryota</taxon>
        <taxon>Metazoa</taxon>
        <taxon>Spiralia</taxon>
        <taxon>Gnathifera</taxon>
        <taxon>Rotifera</taxon>
        <taxon>Eurotatoria</taxon>
        <taxon>Bdelloidea</taxon>
        <taxon>Adinetida</taxon>
        <taxon>Adinetidae</taxon>
        <taxon>Adineta</taxon>
    </lineage>
</organism>
<evidence type="ECO:0000313" key="2">
    <source>
        <dbReference type="Proteomes" id="UP000663845"/>
    </source>
</evidence>
<comment type="caution">
    <text evidence="1">The sequence shown here is derived from an EMBL/GenBank/DDBJ whole genome shotgun (WGS) entry which is preliminary data.</text>
</comment>
<reference evidence="1" key="1">
    <citation type="submission" date="2021-02" db="EMBL/GenBank/DDBJ databases">
        <authorList>
            <person name="Nowell W R."/>
        </authorList>
    </citation>
    <scope>NUCLEOTIDE SEQUENCE</scope>
</reference>